<evidence type="ECO:0000256" key="5">
    <source>
        <dbReference type="ARBA" id="ARBA00023136"/>
    </source>
</evidence>
<feature type="transmembrane region" description="Helical" evidence="7">
    <location>
        <begin position="49"/>
        <end position="69"/>
    </location>
</feature>
<dbReference type="OrthoDB" id="784140at2759"/>
<dbReference type="PANTHER" id="PTHR13624:SF3">
    <property type="entry name" value="TRANSMEMBRANE PROTEIN 161B"/>
    <property type="match status" value="1"/>
</dbReference>
<evidence type="ECO:0000256" key="6">
    <source>
        <dbReference type="ARBA" id="ARBA00023180"/>
    </source>
</evidence>
<sequence>MAILIVTENYLEFGLESGFSNFSESAMQFLEKQATEKITQMSEDTFDTIRLWIIILLCALRLAMMRHHLQAYLNLAQKSVDQMKKEAGRISMVDLQKMVSMVALSLYSWSTSTVQMIFFQFAVLCCSRPQI</sequence>
<keyword evidence="9" id="KW-1185">Reference proteome</keyword>
<accession>A0A8C5TN15</accession>
<dbReference type="GO" id="GO:0016020">
    <property type="term" value="C:membrane"/>
    <property type="evidence" value="ECO:0007669"/>
    <property type="project" value="UniProtKB-SubCell"/>
</dbReference>
<name>A0A8C5TN15_9PASS</name>
<proteinExistence type="inferred from homology"/>
<evidence type="ECO:0000256" key="2">
    <source>
        <dbReference type="ARBA" id="ARBA00009706"/>
    </source>
</evidence>
<comment type="similarity">
    <text evidence="2">Belongs to the TMEM161 family.</text>
</comment>
<evidence type="ECO:0000256" key="4">
    <source>
        <dbReference type="ARBA" id="ARBA00022989"/>
    </source>
</evidence>
<evidence type="ECO:0000256" key="7">
    <source>
        <dbReference type="SAM" id="Phobius"/>
    </source>
</evidence>
<reference evidence="8" key="1">
    <citation type="submission" date="2025-08" db="UniProtKB">
        <authorList>
            <consortium name="Ensembl"/>
        </authorList>
    </citation>
    <scope>IDENTIFICATION</scope>
</reference>
<dbReference type="PANTHER" id="PTHR13624">
    <property type="entry name" value="RE42071P"/>
    <property type="match status" value="1"/>
</dbReference>
<keyword evidence="6" id="KW-0325">Glycoprotein</keyword>
<organism evidence="8 9">
    <name type="scientific">Malurus cyaneus samueli</name>
    <dbReference type="NCBI Taxonomy" id="2593467"/>
    <lineage>
        <taxon>Eukaryota</taxon>
        <taxon>Metazoa</taxon>
        <taxon>Chordata</taxon>
        <taxon>Craniata</taxon>
        <taxon>Vertebrata</taxon>
        <taxon>Euteleostomi</taxon>
        <taxon>Archelosauria</taxon>
        <taxon>Archosauria</taxon>
        <taxon>Dinosauria</taxon>
        <taxon>Saurischia</taxon>
        <taxon>Theropoda</taxon>
        <taxon>Coelurosauria</taxon>
        <taxon>Aves</taxon>
        <taxon>Neognathae</taxon>
        <taxon>Neoaves</taxon>
        <taxon>Telluraves</taxon>
        <taxon>Australaves</taxon>
        <taxon>Passeriformes</taxon>
        <taxon>Meliphagoidea</taxon>
        <taxon>Maluridae</taxon>
        <taxon>Malurus</taxon>
    </lineage>
</organism>
<protein>
    <submittedName>
        <fullName evidence="8">Uncharacterized protein</fullName>
    </submittedName>
</protein>
<dbReference type="Ensembl" id="ENSMCST00000009345.1">
    <property type="protein sequence ID" value="ENSMCSP00000009121.1"/>
    <property type="gene ID" value="ENSMCSG00000006475.1"/>
</dbReference>
<evidence type="ECO:0000313" key="8">
    <source>
        <dbReference type="Ensembl" id="ENSMCSP00000009121.1"/>
    </source>
</evidence>
<reference evidence="8" key="2">
    <citation type="submission" date="2025-09" db="UniProtKB">
        <authorList>
            <consortium name="Ensembl"/>
        </authorList>
    </citation>
    <scope>IDENTIFICATION</scope>
</reference>
<dbReference type="Pfam" id="PF10268">
    <property type="entry name" value="Tmemb_161AB"/>
    <property type="match status" value="2"/>
</dbReference>
<dbReference type="InterPro" id="IPR019395">
    <property type="entry name" value="Transmembrane_161A/B"/>
</dbReference>
<keyword evidence="4 7" id="KW-1133">Transmembrane helix</keyword>
<comment type="subcellular location">
    <subcellularLocation>
        <location evidence="1">Membrane</location>
        <topology evidence="1">Multi-pass membrane protein</topology>
    </subcellularLocation>
</comment>
<dbReference type="AlphaFoldDB" id="A0A8C5TN15"/>
<evidence type="ECO:0000313" key="9">
    <source>
        <dbReference type="Proteomes" id="UP000694560"/>
    </source>
</evidence>
<evidence type="ECO:0000256" key="1">
    <source>
        <dbReference type="ARBA" id="ARBA00004141"/>
    </source>
</evidence>
<keyword evidence="5 7" id="KW-0472">Membrane</keyword>
<dbReference type="Proteomes" id="UP000694560">
    <property type="component" value="Unplaced"/>
</dbReference>
<evidence type="ECO:0000256" key="3">
    <source>
        <dbReference type="ARBA" id="ARBA00022692"/>
    </source>
</evidence>
<keyword evidence="3 7" id="KW-0812">Transmembrane</keyword>